<feature type="transmembrane region" description="Helical" evidence="1">
    <location>
        <begin position="89"/>
        <end position="110"/>
    </location>
</feature>
<proteinExistence type="predicted"/>
<evidence type="ECO:0000313" key="2">
    <source>
        <dbReference type="EMBL" id="GAA3571026.1"/>
    </source>
</evidence>
<feature type="transmembrane region" description="Helical" evidence="1">
    <location>
        <begin position="122"/>
        <end position="149"/>
    </location>
</feature>
<feature type="transmembrane region" description="Helical" evidence="1">
    <location>
        <begin position="21"/>
        <end position="41"/>
    </location>
</feature>
<keyword evidence="1" id="KW-1133">Transmembrane helix</keyword>
<feature type="transmembrane region" description="Helical" evidence="1">
    <location>
        <begin position="193"/>
        <end position="212"/>
    </location>
</feature>
<organism evidence="2 3">
    <name type="scientific">Streptomyces osmaniensis</name>
    <dbReference type="NCBI Taxonomy" id="593134"/>
    <lineage>
        <taxon>Bacteria</taxon>
        <taxon>Bacillati</taxon>
        <taxon>Actinomycetota</taxon>
        <taxon>Actinomycetes</taxon>
        <taxon>Kitasatosporales</taxon>
        <taxon>Streptomycetaceae</taxon>
        <taxon>Streptomyces</taxon>
    </lineage>
</organism>
<protein>
    <submittedName>
        <fullName evidence="2">Uncharacterized protein</fullName>
    </submittedName>
</protein>
<dbReference type="EMBL" id="BAABCE010000012">
    <property type="protein sequence ID" value="GAA3571026.1"/>
    <property type="molecule type" value="Genomic_DNA"/>
</dbReference>
<feature type="transmembrane region" description="Helical" evidence="1">
    <location>
        <begin position="161"/>
        <end position="181"/>
    </location>
</feature>
<name>A0ABP6XSJ7_9ACTN</name>
<dbReference type="Proteomes" id="UP001500707">
    <property type="component" value="Unassembled WGS sequence"/>
</dbReference>
<gene>
    <name evidence="2" type="ORF">GCM10022295_61180</name>
</gene>
<feature type="transmembrane region" description="Helical" evidence="1">
    <location>
        <begin position="224"/>
        <end position="244"/>
    </location>
</feature>
<evidence type="ECO:0000256" key="1">
    <source>
        <dbReference type="SAM" id="Phobius"/>
    </source>
</evidence>
<comment type="caution">
    <text evidence="2">The sequence shown here is derived from an EMBL/GenBank/DDBJ whole genome shotgun (WGS) entry which is preliminary data.</text>
</comment>
<keyword evidence="3" id="KW-1185">Reference proteome</keyword>
<sequence>MVLLIAYWMLATQIRLSDHCWLGAVAVAVLAFTPASLHALVAEDLLAGVYLTAALLKVNDEYLFTERSAGRVVTAHYLRLLGLPEFPRLVKAVPASVIAVECLAGVMACVPGAERWALGLAILMHLVFGVSGNYPFSVVALALWVTVFSPGGGIEVGGPEWVLWAAALLVGLLSMAMGRTAKGRRSVGWLIKDFYQGAVYGALCATAFLSQASGPDRSAPWASLAHGLVAVAFAVNLLLVVAGIKLEWGFAMFTSLRPFGRSWLERHRLREWPRYYALTLPARIPKSLLRDIDPTFVYLATRDENVVHEGVAHHLEAVGRKHNVTFAPQAMTVAAGERVLVPAESQSRPPRRRYLDYPAVVPKSLDRRYLA</sequence>
<accession>A0ABP6XSJ7</accession>
<keyword evidence="1" id="KW-0472">Membrane</keyword>
<evidence type="ECO:0000313" key="3">
    <source>
        <dbReference type="Proteomes" id="UP001500707"/>
    </source>
</evidence>
<keyword evidence="1" id="KW-0812">Transmembrane</keyword>
<reference evidence="3" key="1">
    <citation type="journal article" date="2019" name="Int. J. Syst. Evol. Microbiol.">
        <title>The Global Catalogue of Microorganisms (GCM) 10K type strain sequencing project: providing services to taxonomists for standard genome sequencing and annotation.</title>
        <authorList>
            <consortium name="The Broad Institute Genomics Platform"/>
            <consortium name="The Broad Institute Genome Sequencing Center for Infectious Disease"/>
            <person name="Wu L."/>
            <person name="Ma J."/>
        </authorList>
    </citation>
    <scope>NUCLEOTIDE SEQUENCE [LARGE SCALE GENOMIC DNA]</scope>
    <source>
        <strain evidence="3">JCM 17656</strain>
    </source>
</reference>